<dbReference type="InterPro" id="IPR015943">
    <property type="entry name" value="WD40/YVTN_repeat-like_dom_sf"/>
</dbReference>
<dbReference type="AlphaFoldDB" id="E1Z5T8"/>
<dbReference type="GeneID" id="17358331"/>
<dbReference type="PANTHER" id="PTHR19848:SF8">
    <property type="entry name" value="F-BOX AND WD REPEAT DOMAIN CONTAINING 7"/>
    <property type="match status" value="1"/>
</dbReference>
<feature type="region of interest" description="Disordered" evidence="4">
    <location>
        <begin position="464"/>
        <end position="497"/>
    </location>
</feature>
<dbReference type="EMBL" id="GL433837">
    <property type="protein sequence ID" value="EFN58529.1"/>
    <property type="molecule type" value="Genomic_DNA"/>
</dbReference>
<dbReference type="Pfam" id="PF00400">
    <property type="entry name" value="WD40"/>
    <property type="match status" value="1"/>
</dbReference>
<evidence type="ECO:0000256" key="1">
    <source>
        <dbReference type="ARBA" id="ARBA00022574"/>
    </source>
</evidence>
<dbReference type="STRING" id="554065.E1Z5T8"/>
<reference evidence="5 6" key="1">
    <citation type="journal article" date="2010" name="Plant Cell">
        <title>The Chlorella variabilis NC64A genome reveals adaptation to photosymbiosis, coevolution with viruses, and cryptic sex.</title>
        <authorList>
            <person name="Blanc G."/>
            <person name="Duncan G."/>
            <person name="Agarkova I."/>
            <person name="Borodovsky M."/>
            <person name="Gurnon J."/>
            <person name="Kuo A."/>
            <person name="Lindquist E."/>
            <person name="Lucas S."/>
            <person name="Pangilinan J."/>
            <person name="Polle J."/>
            <person name="Salamov A."/>
            <person name="Terry A."/>
            <person name="Yamada T."/>
            <person name="Dunigan D.D."/>
            <person name="Grigoriev I.V."/>
            <person name="Claverie J.M."/>
            <person name="Van Etten J.L."/>
        </authorList>
    </citation>
    <scope>NUCLEOTIDE SEQUENCE [LARGE SCALE GENOMIC DNA]</scope>
    <source>
        <strain evidence="5 6">NC64A</strain>
    </source>
</reference>
<dbReference type="SMART" id="SM00320">
    <property type="entry name" value="WD40"/>
    <property type="match status" value="3"/>
</dbReference>
<dbReference type="PROSITE" id="PS00678">
    <property type="entry name" value="WD_REPEATS_1"/>
    <property type="match status" value="1"/>
</dbReference>
<dbReference type="InterPro" id="IPR036322">
    <property type="entry name" value="WD40_repeat_dom_sf"/>
</dbReference>
<evidence type="ECO:0000256" key="4">
    <source>
        <dbReference type="SAM" id="MobiDB-lite"/>
    </source>
</evidence>
<evidence type="ECO:0000313" key="5">
    <source>
        <dbReference type="EMBL" id="EFN58529.1"/>
    </source>
</evidence>
<evidence type="ECO:0000313" key="6">
    <source>
        <dbReference type="Proteomes" id="UP000008141"/>
    </source>
</evidence>
<dbReference type="InterPro" id="IPR001680">
    <property type="entry name" value="WD40_rpt"/>
</dbReference>
<keyword evidence="2" id="KW-0677">Repeat</keyword>
<keyword evidence="6" id="KW-1185">Reference proteome</keyword>
<dbReference type="PROSITE" id="PS50294">
    <property type="entry name" value="WD_REPEATS_REGION"/>
    <property type="match status" value="1"/>
</dbReference>
<protein>
    <submittedName>
        <fullName evidence="5">Uncharacterized protein</fullName>
    </submittedName>
</protein>
<dbReference type="Proteomes" id="UP000008141">
    <property type="component" value="Unassembled WGS sequence"/>
</dbReference>
<accession>E1Z5T8</accession>
<dbReference type="InParanoid" id="E1Z5T8"/>
<dbReference type="RefSeq" id="XP_005850631.1">
    <property type="nucleotide sequence ID" value="XM_005850569.1"/>
</dbReference>
<proteinExistence type="predicted"/>
<dbReference type="Gene3D" id="2.130.10.10">
    <property type="entry name" value="YVTN repeat-like/Quinoprotein amine dehydrogenase"/>
    <property type="match status" value="1"/>
</dbReference>
<dbReference type="SUPFAM" id="SSF50978">
    <property type="entry name" value="WD40 repeat-like"/>
    <property type="match status" value="1"/>
</dbReference>
<feature type="repeat" description="WD" evidence="3">
    <location>
        <begin position="308"/>
        <end position="350"/>
    </location>
</feature>
<dbReference type="InterPro" id="IPR020472">
    <property type="entry name" value="WD40_PAC1"/>
</dbReference>
<evidence type="ECO:0000256" key="3">
    <source>
        <dbReference type="PROSITE-ProRule" id="PRU00221"/>
    </source>
</evidence>
<dbReference type="InterPro" id="IPR019775">
    <property type="entry name" value="WD40_repeat_CS"/>
</dbReference>
<name>E1Z5T8_CHLVA</name>
<organism evidence="6">
    <name type="scientific">Chlorella variabilis</name>
    <name type="common">Green alga</name>
    <dbReference type="NCBI Taxonomy" id="554065"/>
    <lineage>
        <taxon>Eukaryota</taxon>
        <taxon>Viridiplantae</taxon>
        <taxon>Chlorophyta</taxon>
        <taxon>core chlorophytes</taxon>
        <taxon>Trebouxiophyceae</taxon>
        <taxon>Chlorellales</taxon>
        <taxon>Chlorellaceae</taxon>
        <taxon>Chlorella clade</taxon>
        <taxon>Chlorella</taxon>
    </lineage>
</organism>
<dbReference type="OrthoDB" id="548949at2759"/>
<gene>
    <name evidence="5" type="ORF">CHLNCDRAFT_140624</name>
</gene>
<sequence>MVPAASSQRPTLACDVARFDVYYPVPTAAGAAAAAGVAVAEARCEVSCEEQPSGGTACVGGDFLAFVGGTGWKQRGPYLAAGRISDDAGGAYHGGGDSDRAGGGDRAGDDDWRNRLSSLITGFFERGCRVALDPPRGLVWSAGGESRIKAFRIGATGQGACQFTLESAQADLLGVLGGRVLSALDDGSVEYWDIARLTPQRQWIEAMAVHEQDANEMEREYGCKALDGIDNSMNDDFAEAEATAGDRPHGKIHLVGQGSGRLGPVTHLLVVGPELEGDAEPQQVVASFDKSASLWVFDWPTATLSALLTGHAGLVTDASTSAGLPHLVAAGSYDGTVRVWDLRTHACTHVLASKGCTGVRAVALAEDQGQPFCFSFGGSDEAILCWDLRTRRCLYELATGNTDVWHAPSRSLFASTDCDYIDRHGNDYDYGAMAGLRWPHWDAGRHLLILYAFKDVPDRTVLPPRAEEDSECEYSSSGEEGQALRETWQPRERGHYW</sequence>
<dbReference type="eggNOG" id="ENOG502S8ZJ">
    <property type="taxonomic scope" value="Eukaryota"/>
</dbReference>
<dbReference type="KEGG" id="cvr:CHLNCDRAFT_140624"/>
<dbReference type="OMA" id="IPRWAER"/>
<dbReference type="PRINTS" id="PR00320">
    <property type="entry name" value="GPROTEINBRPT"/>
</dbReference>
<dbReference type="PROSITE" id="PS50082">
    <property type="entry name" value="WD_REPEATS_2"/>
    <property type="match status" value="1"/>
</dbReference>
<evidence type="ECO:0000256" key="2">
    <source>
        <dbReference type="ARBA" id="ARBA00022737"/>
    </source>
</evidence>
<dbReference type="PANTHER" id="PTHR19848">
    <property type="entry name" value="WD40 REPEAT PROTEIN"/>
    <property type="match status" value="1"/>
</dbReference>
<feature type="compositionally biased region" description="Basic and acidic residues" evidence="4">
    <location>
        <begin position="488"/>
        <end position="497"/>
    </location>
</feature>
<keyword evidence="1 3" id="KW-0853">WD repeat</keyword>